<evidence type="ECO:0000259" key="5">
    <source>
        <dbReference type="PROSITE" id="PS51504"/>
    </source>
</evidence>
<dbReference type="Pfam" id="PF00538">
    <property type="entry name" value="Linker_histone"/>
    <property type="match status" value="1"/>
</dbReference>
<name>A0AAV8TTJ8_9ROSI</name>
<dbReference type="PANTHER" id="PTHR11467:SF109">
    <property type="entry name" value="H15 DOMAIN-CONTAINING PROTEIN"/>
    <property type="match status" value="1"/>
</dbReference>
<dbReference type="GO" id="GO:0003690">
    <property type="term" value="F:double-stranded DNA binding"/>
    <property type="evidence" value="ECO:0007669"/>
    <property type="project" value="TreeGrafter"/>
</dbReference>
<accession>A0AAV8TTJ8</accession>
<protein>
    <recommendedName>
        <fullName evidence="5">H15 domain-containing protein</fullName>
    </recommendedName>
</protein>
<dbReference type="Gene3D" id="1.10.10.10">
    <property type="entry name" value="Winged helix-like DNA-binding domain superfamily/Winged helix DNA-binding domain"/>
    <property type="match status" value="1"/>
</dbReference>
<evidence type="ECO:0000256" key="3">
    <source>
        <dbReference type="ARBA" id="ARBA00023242"/>
    </source>
</evidence>
<feature type="domain" description="H15" evidence="5">
    <location>
        <begin position="79"/>
        <end position="149"/>
    </location>
</feature>
<dbReference type="GO" id="GO:0005730">
    <property type="term" value="C:nucleolus"/>
    <property type="evidence" value="ECO:0007669"/>
    <property type="project" value="TreeGrafter"/>
</dbReference>
<feature type="compositionally biased region" description="Basic residues" evidence="4">
    <location>
        <begin position="548"/>
        <end position="560"/>
    </location>
</feature>
<gene>
    <name evidence="6" type="ORF">K2173_002187</name>
</gene>
<dbReference type="SUPFAM" id="SSF46785">
    <property type="entry name" value="Winged helix' DNA-binding domain"/>
    <property type="match status" value="1"/>
</dbReference>
<dbReference type="GO" id="GO:0045910">
    <property type="term" value="P:negative regulation of DNA recombination"/>
    <property type="evidence" value="ECO:0007669"/>
    <property type="project" value="TreeGrafter"/>
</dbReference>
<dbReference type="SMART" id="SM00526">
    <property type="entry name" value="H15"/>
    <property type="match status" value="1"/>
</dbReference>
<dbReference type="AlphaFoldDB" id="A0AAV8TTJ8"/>
<dbReference type="PROSITE" id="PS51504">
    <property type="entry name" value="H15"/>
    <property type="match status" value="1"/>
</dbReference>
<proteinExistence type="predicted"/>
<reference evidence="6 7" key="1">
    <citation type="submission" date="2021-09" db="EMBL/GenBank/DDBJ databases">
        <title>Genomic insights and catalytic innovation underlie evolution of tropane alkaloids biosynthesis.</title>
        <authorList>
            <person name="Wang Y.-J."/>
            <person name="Tian T."/>
            <person name="Huang J.-P."/>
            <person name="Huang S.-X."/>
        </authorList>
    </citation>
    <scope>NUCLEOTIDE SEQUENCE [LARGE SCALE GENOMIC DNA]</scope>
    <source>
        <strain evidence="6">KIB-2018</strain>
        <tissue evidence="6">Leaf</tissue>
    </source>
</reference>
<sequence length="578" mass="66458">MESENIPPSLELIPWQQPQRLISQNPPDNRYELIVGNLRDNVIANLLGIAPSKNPISMELRTHVETQLRQLFPSFHTPDHPTYASMIRRAIEEINEESGASEEEISAFLKREYRDLPFAHESFLSHHLKKLCDNNDIVHAHNGRYMFPEKVGNCQKVVKRFRKRRRQGWRRSKHCTNQYTDLSKKQCGMIAEERSKESGQLKMSEEIERVVLQGRESIHGQEIEFVEDLDKLDGQSSNKFKEQNVVDKQLISTTEQHKEEFMTSNMKNRSEEFLSKFSSCLLLMEKPHCDYIEPLCGLRTDECLEEEQWKQRNSPDEEKGIEQGKQPLYEVIEQGKQPQYEVKEQSGTEERLAIVGSKTSVTCNGEGESLRQGEQQKVHSPNGKLIIVCGLLSEKQYQANVSGKKKTTKLLQYETSTVLGQHAEFGHHGISSIQRGISIIQQSPKRKAEINTNMVIPFPSNQCHPTKLQGCKLPRRGRSRKLKPDVEAENFLPTYYHLYHNEKQHQPEAQETGGCLKSTSVANPMINSSLHLDSDQPNYNEQQQKQQQQKRQKRRGRPPRAVKAAAVTLDASLHIQQQ</sequence>
<feature type="region of interest" description="Disordered" evidence="4">
    <location>
        <begin position="527"/>
        <end position="578"/>
    </location>
</feature>
<evidence type="ECO:0000313" key="6">
    <source>
        <dbReference type="EMBL" id="KAJ8769260.1"/>
    </source>
</evidence>
<keyword evidence="7" id="KW-1185">Reference proteome</keyword>
<dbReference type="InterPro" id="IPR005818">
    <property type="entry name" value="Histone_H1/H5_H15"/>
</dbReference>
<comment type="caution">
    <text evidence="6">The sequence shown here is derived from an EMBL/GenBank/DDBJ whole genome shotgun (WGS) entry which is preliminary data.</text>
</comment>
<organism evidence="6 7">
    <name type="scientific">Erythroxylum novogranatense</name>
    <dbReference type="NCBI Taxonomy" id="1862640"/>
    <lineage>
        <taxon>Eukaryota</taxon>
        <taxon>Viridiplantae</taxon>
        <taxon>Streptophyta</taxon>
        <taxon>Embryophyta</taxon>
        <taxon>Tracheophyta</taxon>
        <taxon>Spermatophyta</taxon>
        <taxon>Magnoliopsida</taxon>
        <taxon>eudicotyledons</taxon>
        <taxon>Gunneridae</taxon>
        <taxon>Pentapetalae</taxon>
        <taxon>rosids</taxon>
        <taxon>fabids</taxon>
        <taxon>Malpighiales</taxon>
        <taxon>Erythroxylaceae</taxon>
        <taxon>Erythroxylum</taxon>
    </lineage>
</organism>
<feature type="compositionally biased region" description="Polar residues" evidence="4">
    <location>
        <begin position="527"/>
        <end position="541"/>
    </location>
</feature>
<dbReference type="GO" id="GO:0030261">
    <property type="term" value="P:chromosome condensation"/>
    <property type="evidence" value="ECO:0007669"/>
    <property type="project" value="TreeGrafter"/>
</dbReference>
<dbReference type="InterPro" id="IPR036390">
    <property type="entry name" value="WH_DNA-bd_sf"/>
</dbReference>
<dbReference type="Proteomes" id="UP001159364">
    <property type="component" value="Linkage Group LG03"/>
</dbReference>
<evidence type="ECO:0000313" key="7">
    <source>
        <dbReference type="Proteomes" id="UP001159364"/>
    </source>
</evidence>
<comment type="subcellular location">
    <subcellularLocation>
        <location evidence="1">Nucleus</location>
    </subcellularLocation>
</comment>
<evidence type="ECO:0000256" key="1">
    <source>
        <dbReference type="ARBA" id="ARBA00004123"/>
    </source>
</evidence>
<dbReference type="EMBL" id="JAIWQS010000003">
    <property type="protein sequence ID" value="KAJ8769260.1"/>
    <property type="molecule type" value="Genomic_DNA"/>
</dbReference>
<dbReference type="PANTHER" id="PTHR11467">
    <property type="entry name" value="HISTONE H1"/>
    <property type="match status" value="1"/>
</dbReference>
<keyword evidence="3" id="KW-0539">Nucleus</keyword>
<evidence type="ECO:0000256" key="2">
    <source>
        <dbReference type="ARBA" id="ARBA00023125"/>
    </source>
</evidence>
<evidence type="ECO:0000256" key="4">
    <source>
        <dbReference type="SAM" id="MobiDB-lite"/>
    </source>
</evidence>
<dbReference type="GO" id="GO:0000786">
    <property type="term" value="C:nucleosome"/>
    <property type="evidence" value="ECO:0007669"/>
    <property type="project" value="InterPro"/>
</dbReference>
<dbReference type="InterPro" id="IPR036388">
    <property type="entry name" value="WH-like_DNA-bd_sf"/>
</dbReference>
<dbReference type="GO" id="GO:0006334">
    <property type="term" value="P:nucleosome assembly"/>
    <property type="evidence" value="ECO:0007669"/>
    <property type="project" value="InterPro"/>
</dbReference>
<keyword evidence="2" id="KW-0238">DNA-binding</keyword>
<dbReference type="GO" id="GO:0031492">
    <property type="term" value="F:nucleosomal DNA binding"/>
    <property type="evidence" value="ECO:0007669"/>
    <property type="project" value="TreeGrafter"/>
</dbReference>